<dbReference type="GO" id="GO:0031146">
    <property type="term" value="P:SCF-dependent proteasomal ubiquitin-dependent protein catabolic process"/>
    <property type="evidence" value="ECO:0007669"/>
    <property type="project" value="TreeGrafter"/>
</dbReference>
<dbReference type="Gene3D" id="1.20.1280.50">
    <property type="match status" value="1"/>
</dbReference>
<keyword evidence="1" id="KW-0472">Membrane</keyword>
<sequence length="249" mass="29015">MPLSTNHQDLLTKQPPEIITKIFSFLDAVTLAHASAVSKRMNDIATQDILWKQLCKTRWASKKHQDLSIHPFVDCTPILDKLTRPEKLRLLQRRVFKQPGIELEPDDVLDTLVIQTTPHGIKGVYVYVPVRCGKWQASYIAAELDRFRVDLTKVELCLYEWEFSLGGDPEKERIRFWQNGWRGLDDTPEIVETWPYKFPYKFVNNKLKIGPWFLGLLFGWMIGDGSLIIRGVHVRRSREIICIELNRVD</sequence>
<protein>
    <recommendedName>
        <fullName evidence="2">F-box domain-containing protein</fullName>
    </recommendedName>
</protein>
<dbReference type="GO" id="GO:0005737">
    <property type="term" value="C:cytoplasm"/>
    <property type="evidence" value="ECO:0007669"/>
    <property type="project" value="TreeGrafter"/>
</dbReference>
<dbReference type="PROSITE" id="PS50181">
    <property type="entry name" value="FBOX"/>
    <property type="match status" value="1"/>
</dbReference>
<feature type="transmembrane region" description="Helical" evidence="1">
    <location>
        <begin position="209"/>
        <end position="229"/>
    </location>
</feature>
<dbReference type="EMBL" id="MCGO01000032">
    <property type="protein sequence ID" value="ORY41359.1"/>
    <property type="molecule type" value="Genomic_DNA"/>
</dbReference>
<gene>
    <name evidence="3" type="ORF">BCR33DRAFT_852341</name>
</gene>
<dbReference type="Pfam" id="PF12937">
    <property type="entry name" value="F-box-like"/>
    <property type="match status" value="1"/>
</dbReference>
<dbReference type="PANTHER" id="PTHR12874:SF9">
    <property type="entry name" value="F-BOX ONLY PROTEIN 48"/>
    <property type="match status" value="1"/>
</dbReference>
<accession>A0A1Y2C2W4</accession>
<name>A0A1Y2C2W4_9FUNG</name>
<organism evidence="3 4">
    <name type="scientific">Rhizoclosmatium globosum</name>
    <dbReference type="NCBI Taxonomy" id="329046"/>
    <lineage>
        <taxon>Eukaryota</taxon>
        <taxon>Fungi</taxon>
        <taxon>Fungi incertae sedis</taxon>
        <taxon>Chytridiomycota</taxon>
        <taxon>Chytridiomycota incertae sedis</taxon>
        <taxon>Chytridiomycetes</taxon>
        <taxon>Chytridiales</taxon>
        <taxon>Chytriomycetaceae</taxon>
        <taxon>Rhizoclosmatium</taxon>
    </lineage>
</organism>
<dbReference type="Proteomes" id="UP000193642">
    <property type="component" value="Unassembled WGS sequence"/>
</dbReference>
<dbReference type="OrthoDB" id="3219396at2759"/>
<keyword evidence="1" id="KW-0812">Transmembrane</keyword>
<evidence type="ECO:0000256" key="1">
    <source>
        <dbReference type="SAM" id="Phobius"/>
    </source>
</evidence>
<reference evidence="3 4" key="1">
    <citation type="submission" date="2016-07" db="EMBL/GenBank/DDBJ databases">
        <title>Pervasive Adenine N6-methylation of Active Genes in Fungi.</title>
        <authorList>
            <consortium name="DOE Joint Genome Institute"/>
            <person name="Mondo S.J."/>
            <person name="Dannebaum R.O."/>
            <person name="Kuo R.C."/>
            <person name="Labutti K."/>
            <person name="Haridas S."/>
            <person name="Kuo A."/>
            <person name="Salamov A."/>
            <person name="Ahrendt S.R."/>
            <person name="Lipzen A."/>
            <person name="Sullivan W."/>
            <person name="Andreopoulos W.B."/>
            <person name="Clum A."/>
            <person name="Lindquist E."/>
            <person name="Daum C."/>
            <person name="Ramamoorthy G.K."/>
            <person name="Gryganskyi A."/>
            <person name="Culley D."/>
            <person name="Magnuson J.K."/>
            <person name="James T.Y."/>
            <person name="O'Malley M.A."/>
            <person name="Stajich J.E."/>
            <person name="Spatafora J.W."/>
            <person name="Visel A."/>
            <person name="Grigoriev I.V."/>
        </authorList>
    </citation>
    <scope>NUCLEOTIDE SEQUENCE [LARGE SCALE GENOMIC DNA]</scope>
    <source>
        <strain evidence="3 4">JEL800</strain>
    </source>
</reference>
<proteinExistence type="predicted"/>
<dbReference type="GO" id="GO:0019005">
    <property type="term" value="C:SCF ubiquitin ligase complex"/>
    <property type="evidence" value="ECO:0007669"/>
    <property type="project" value="TreeGrafter"/>
</dbReference>
<dbReference type="SUPFAM" id="SSF81383">
    <property type="entry name" value="F-box domain"/>
    <property type="match status" value="1"/>
</dbReference>
<dbReference type="AlphaFoldDB" id="A0A1Y2C2W4"/>
<comment type="caution">
    <text evidence="3">The sequence shown here is derived from an EMBL/GenBank/DDBJ whole genome shotgun (WGS) entry which is preliminary data.</text>
</comment>
<dbReference type="PANTHER" id="PTHR12874">
    <property type="entry name" value="F-BOX ONLY PROTEIN 48-RELATED"/>
    <property type="match status" value="1"/>
</dbReference>
<evidence type="ECO:0000313" key="3">
    <source>
        <dbReference type="EMBL" id="ORY41359.1"/>
    </source>
</evidence>
<dbReference type="InterPro" id="IPR001810">
    <property type="entry name" value="F-box_dom"/>
</dbReference>
<evidence type="ECO:0000259" key="2">
    <source>
        <dbReference type="PROSITE" id="PS50181"/>
    </source>
</evidence>
<keyword evidence="1" id="KW-1133">Transmembrane helix</keyword>
<dbReference type="InterPro" id="IPR036047">
    <property type="entry name" value="F-box-like_dom_sf"/>
</dbReference>
<feature type="domain" description="F-box" evidence="2">
    <location>
        <begin position="8"/>
        <end position="54"/>
    </location>
</feature>
<dbReference type="SMART" id="SM00256">
    <property type="entry name" value="FBOX"/>
    <property type="match status" value="1"/>
</dbReference>
<evidence type="ECO:0000313" key="4">
    <source>
        <dbReference type="Proteomes" id="UP000193642"/>
    </source>
</evidence>
<keyword evidence="4" id="KW-1185">Reference proteome</keyword>